<dbReference type="GO" id="GO:0046872">
    <property type="term" value="F:metal ion binding"/>
    <property type="evidence" value="ECO:0007669"/>
    <property type="project" value="UniProtKB-KW"/>
</dbReference>
<dbReference type="InterPro" id="IPR001405">
    <property type="entry name" value="UPF0758"/>
</dbReference>
<dbReference type="PANTHER" id="PTHR30471:SF3">
    <property type="entry name" value="UPF0758 PROTEIN YEES-RELATED"/>
    <property type="match status" value="1"/>
</dbReference>
<name>A0A2P2EDL1_9PROT</name>
<accession>A0A2P2EDL1</accession>
<proteinExistence type="predicted"/>
<keyword evidence="1" id="KW-0645">Protease</keyword>
<evidence type="ECO:0000256" key="1">
    <source>
        <dbReference type="ARBA" id="ARBA00022670"/>
    </source>
</evidence>
<evidence type="ECO:0000256" key="5">
    <source>
        <dbReference type="ARBA" id="ARBA00023049"/>
    </source>
</evidence>
<dbReference type="InterPro" id="IPR020891">
    <property type="entry name" value="UPF0758_CS"/>
</dbReference>
<feature type="domain" description="MPN" evidence="6">
    <location>
        <begin position="53"/>
        <end position="171"/>
    </location>
</feature>
<evidence type="ECO:0000256" key="3">
    <source>
        <dbReference type="ARBA" id="ARBA00022801"/>
    </source>
</evidence>
<organism evidence="7 8">
    <name type="scientific">Candidatus Phycosocius bacilliformis</name>
    <dbReference type="NCBI Taxonomy" id="1445552"/>
    <lineage>
        <taxon>Bacteria</taxon>
        <taxon>Pseudomonadati</taxon>
        <taxon>Pseudomonadota</taxon>
        <taxon>Alphaproteobacteria</taxon>
        <taxon>Caulobacterales</taxon>
        <taxon>Caulobacterales incertae sedis</taxon>
        <taxon>Candidatus Phycosocius</taxon>
    </lineage>
</organism>
<keyword evidence="5" id="KW-0482">Metalloprotease</keyword>
<dbReference type="InterPro" id="IPR025657">
    <property type="entry name" value="RadC_JAB"/>
</dbReference>
<evidence type="ECO:0000313" key="8">
    <source>
        <dbReference type="Proteomes" id="UP000245086"/>
    </source>
</evidence>
<dbReference type="Pfam" id="PF04002">
    <property type="entry name" value="RadC"/>
    <property type="match status" value="1"/>
</dbReference>
<comment type="caution">
    <text evidence="7">The sequence shown here is derived from an EMBL/GenBank/DDBJ whole genome shotgun (WGS) entry which is preliminary data.</text>
</comment>
<keyword evidence="4" id="KW-0862">Zinc</keyword>
<dbReference type="Gene3D" id="3.40.140.10">
    <property type="entry name" value="Cytidine Deaminase, domain 2"/>
    <property type="match status" value="1"/>
</dbReference>
<dbReference type="EMBL" id="BFBR01000010">
    <property type="protein sequence ID" value="GBF59152.1"/>
    <property type="molecule type" value="Genomic_DNA"/>
</dbReference>
<reference evidence="7 8" key="1">
    <citation type="journal article" date="2018" name="Genome Announc.">
        <title>Draft Genome Sequence of "Candidatus Phycosocius bacilliformis," an Alphaproteobacterial Ectosymbiont of the Hydrocarbon-Producing Green Alga Botryococcus braunii.</title>
        <authorList>
            <person name="Tanabe Y."/>
            <person name="Yamaguchi H."/>
            <person name="Watanabe M.M."/>
        </authorList>
    </citation>
    <scope>NUCLEOTIDE SEQUENCE [LARGE SCALE GENOMIC DNA]</scope>
    <source>
        <strain evidence="7 8">BOTRYCO-2</strain>
    </source>
</reference>
<evidence type="ECO:0000256" key="4">
    <source>
        <dbReference type="ARBA" id="ARBA00022833"/>
    </source>
</evidence>
<dbReference type="PROSITE" id="PS50249">
    <property type="entry name" value="MPN"/>
    <property type="match status" value="1"/>
</dbReference>
<protein>
    <recommendedName>
        <fullName evidence="6">MPN domain-containing protein</fullName>
    </recommendedName>
</protein>
<keyword evidence="2" id="KW-0479">Metal-binding</keyword>
<dbReference type="AlphaFoldDB" id="A0A2P2EDL1"/>
<sequence length="171" mass="19110">MLEHLTLDGLLAFPWAASLKHHRLSEREIDRLKAVKKLIKRSPPPSINPSSEILSCHSQVVKYLKAEIGSLRNECMVILYLNARFGLLHEEVTTNHRPNFVAIEARKIMRTAILLGAPQMIIAHNHPSGDTTPSKADLSFSLTLKQLGNELDITLLYSLIIASDTITTIQI</sequence>
<keyword evidence="8" id="KW-1185">Reference proteome</keyword>
<dbReference type="GO" id="GO:0008237">
    <property type="term" value="F:metallopeptidase activity"/>
    <property type="evidence" value="ECO:0007669"/>
    <property type="project" value="UniProtKB-KW"/>
</dbReference>
<gene>
    <name evidence="7" type="ORF">PbB2_02844</name>
</gene>
<dbReference type="Proteomes" id="UP000245086">
    <property type="component" value="Unassembled WGS sequence"/>
</dbReference>
<keyword evidence="3" id="KW-0378">Hydrolase</keyword>
<dbReference type="PANTHER" id="PTHR30471">
    <property type="entry name" value="DNA REPAIR PROTEIN RADC"/>
    <property type="match status" value="1"/>
</dbReference>
<dbReference type="SUPFAM" id="SSF102712">
    <property type="entry name" value="JAB1/MPN domain"/>
    <property type="match status" value="1"/>
</dbReference>
<evidence type="ECO:0000259" key="6">
    <source>
        <dbReference type="PROSITE" id="PS50249"/>
    </source>
</evidence>
<evidence type="ECO:0000256" key="2">
    <source>
        <dbReference type="ARBA" id="ARBA00022723"/>
    </source>
</evidence>
<dbReference type="GO" id="GO:0006508">
    <property type="term" value="P:proteolysis"/>
    <property type="evidence" value="ECO:0007669"/>
    <property type="project" value="UniProtKB-KW"/>
</dbReference>
<dbReference type="InterPro" id="IPR037518">
    <property type="entry name" value="MPN"/>
</dbReference>
<evidence type="ECO:0000313" key="7">
    <source>
        <dbReference type="EMBL" id="GBF59152.1"/>
    </source>
</evidence>
<dbReference type="PROSITE" id="PS01302">
    <property type="entry name" value="UPF0758"/>
    <property type="match status" value="1"/>
</dbReference>